<evidence type="ECO:0000313" key="3">
    <source>
        <dbReference type="EMBL" id="WQJ53849.1"/>
    </source>
</evidence>
<keyword evidence="2" id="KW-1133">Transmembrane helix</keyword>
<dbReference type="Proteomes" id="UP001358193">
    <property type="component" value="Segment"/>
</dbReference>
<evidence type="ECO:0000256" key="2">
    <source>
        <dbReference type="SAM" id="Phobius"/>
    </source>
</evidence>
<reference evidence="3 4" key="1">
    <citation type="submission" date="2023-11" db="EMBL/GenBank/DDBJ databases">
        <authorList>
            <person name="Cook R."/>
            <person name="Crisci M."/>
            <person name="Pye H."/>
            <person name="Adriaenssens E."/>
            <person name="Santini J."/>
        </authorList>
    </citation>
    <scope>NUCLEOTIDE SEQUENCE [LARGE SCALE GENOMIC DNA]</scope>
    <source>
        <strain evidence="3">Lak_Megaphage_Sonny</strain>
    </source>
</reference>
<protein>
    <submittedName>
        <fullName evidence="3">Uncharacterized protein</fullName>
    </submittedName>
</protein>
<evidence type="ECO:0000313" key="4">
    <source>
        <dbReference type="Proteomes" id="UP001358193"/>
    </source>
</evidence>
<keyword evidence="2" id="KW-0812">Transmembrane</keyword>
<dbReference type="EMBL" id="OR769223">
    <property type="protein sequence ID" value="WQJ53849.1"/>
    <property type="molecule type" value="Genomic_DNA"/>
</dbReference>
<accession>A0ABZ0Z480</accession>
<keyword evidence="4" id="KW-1185">Reference proteome</keyword>
<keyword evidence="1" id="KW-0175">Coiled coil</keyword>
<evidence type="ECO:0000256" key="1">
    <source>
        <dbReference type="SAM" id="Coils"/>
    </source>
</evidence>
<proteinExistence type="predicted"/>
<feature type="transmembrane region" description="Helical" evidence="2">
    <location>
        <begin position="12"/>
        <end position="36"/>
    </location>
</feature>
<name>A0ABZ0Z480_9CAUD</name>
<sequence>MNKKEFETKCYNSWSCILSCAIILFVILSITYDMAFTKPRMHKDIKEIRENVRQLNNKFDTLSAQQNIIRYIDIVDTVNLKNDKKIEDK</sequence>
<organism evidence="3 4">
    <name type="scientific">phage Lak_Megaphage_Sonny</name>
    <dbReference type="NCBI Taxonomy" id="3109229"/>
    <lineage>
        <taxon>Viruses</taxon>
        <taxon>Duplodnaviria</taxon>
        <taxon>Heunggongvirae</taxon>
        <taxon>Uroviricota</taxon>
        <taxon>Caudoviricetes</taxon>
        <taxon>Caudoviricetes code 15 clade</taxon>
    </lineage>
</organism>
<keyword evidence="2" id="KW-0472">Membrane</keyword>
<feature type="coiled-coil region" evidence="1">
    <location>
        <begin position="38"/>
        <end position="65"/>
    </location>
</feature>